<dbReference type="AlphaFoldDB" id="A0A679ETT3"/>
<organism evidence="2">
    <name type="scientific">Leucocryptos marina</name>
    <name type="common">Marine flagellate</name>
    <name type="synonym">Bodo marinus</name>
    <dbReference type="NCBI Taxonomy" id="299206"/>
    <lineage>
        <taxon>Eukaryota</taxon>
        <taxon>Cryptophyceae</taxon>
        <taxon>Kathablepharidacea</taxon>
        <taxon>Katablepharidaceae</taxon>
        <taxon>Leucocryptos</taxon>
    </lineage>
</organism>
<reference evidence="2" key="1">
    <citation type="submission" date="2019-12" db="EMBL/GenBank/DDBJ databases">
        <title>Mitochondrial genomes of Hemiarma marina and Leucocryptos marina revised the evolution of cytochrome c maturation in Cryptista.</title>
        <authorList>
            <person name="Nishimura Y."/>
            <person name="Kume K."/>
            <person name="Sonehara K."/>
            <person name="Tanifuji G."/>
            <person name="Shiratori T."/>
            <person name="Ishida K."/>
            <person name="Hashimoto T."/>
            <person name="Inagaki Y."/>
            <person name="Ohkuma M."/>
        </authorList>
    </citation>
    <scope>NUCLEOTIDE SEQUENCE</scope>
    <source>
        <strain evidence="2">NIES-1335</strain>
    </source>
</reference>
<dbReference type="InterPro" id="IPR018004">
    <property type="entry name" value="KilA/APSES_HTH"/>
</dbReference>
<evidence type="ECO:0000313" key="2">
    <source>
        <dbReference type="EMBL" id="BBQ05429.1"/>
    </source>
</evidence>
<proteinExistence type="predicted"/>
<sequence length="226" mass="27376">MYCKEKKMNRKEGLEKLIRPLFLYKYNYRRLRDFCDILELKYKGRTKKAILDDLTDYLVEYIQKGRFDYAIMDNKRDLAEKGIVETICKYDKLTILEIDVKGYWNLTRMCNSWLTRVKTDEVFADWYRDKKTKLYLNLIADHLGQPLESLIDSEDLRRREPKEDIFGHPYIAMRLAEYIDPQFESWLYFHHLQYSRKAQLLCLKSYVEKASLLEDELKGEYRVKEG</sequence>
<geneLocation type="mitochondrion" evidence="2"/>
<dbReference type="Pfam" id="PF04383">
    <property type="entry name" value="KilA-N"/>
    <property type="match status" value="1"/>
</dbReference>
<name>A0A679ETT3_LEUMA</name>
<protein>
    <submittedName>
        <fullName evidence="2">DNA binding protein</fullName>
    </submittedName>
</protein>
<dbReference type="RefSeq" id="YP_009730099.1">
    <property type="nucleotide sequence ID" value="NC_045933.1"/>
</dbReference>
<keyword evidence="2" id="KW-0496">Mitochondrion</keyword>
<evidence type="ECO:0000259" key="1">
    <source>
        <dbReference type="PROSITE" id="PS51301"/>
    </source>
</evidence>
<dbReference type="InterPro" id="IPR017880">
    <property type="entry name" value="KilA_N"/>
</dbReference>
<feature type="domain" description="KilA-N" evidence="1">
    <location>
        <begin position="84"/>
        <end position="194"/>
    </location>
</feature>
<accession>A0A679ETT3</accession>
<dbReference type="GeneID" id="43959804"/>
<dbReference type="PROSITE" id="PS51301">
    <property type="entry name" value="KILA_N"/>
    <property type="match status" value="1"/>
</dbReference>
<dbReference type="EMBL" id="LC515368">
    <property type="protein sequence ID" value="BBQ05429.1"/>
    <property type="molecule type" value="Genomic_DNA"/>
</dbReference>